<sequence length="353" mass="39286">MLMGEELERLPRQPVWIAEETTASFLLRLAALNGLSFDALARHVGGPRGLPVPDPQVDEVWLGPVVRERLARVCGRPVERLERALPSLGESRIAPKARRQVRVEAWSGSRRPVQACALCVAGRADRPVWRVSRDTWAVCVRHGRWIGEAPGRFQVGVAQVPGVVEAQERRQRLERTSGLYARALLADASQVAVYWWQCRQMGAKGVWRERQAALGVSRADLWAVPLVVCPEVVVVAEAMAVRERQRAVGRSFAGGPAGWTTGRWVAWVGERLGMAEEMAAGGHRALEAWLMAHRNTMSVKERLALPRPPEGYRSWPLRMMRPHLDVPRFGPLEAASCLPWRLGSPMTSVAVVR</sequence>
<reference evidence="3" key="1">
    <citation type="submission" date="2016-10" db="EMBL/GenBank/DDBJ databases">
        <authorList>
            <person name="Varghese N."/>
            <person name="Submissions S."/>
        </authorList>
    </citation>
    <scope>NUCLEOTIDE SEQUENCE [LARGE SCALE GENOMIC DNA]</scope>
    <source>
        <strain evidence="3">PL19</strain>
    </source>
</reference>
<organism evidence="2 3">
    <name type="scientific">Streptomyces pini</name>
    <dbReference type="NCBI Taxonomy" id="1520580"/>
    <lineage>
        <taxon>Bacteria</taxon>
        <taxon>Bacillati</taxon>
        <taxon>Actinomycetota</taxon>
        <taxon>Actinomycetes</taxon>
        <taxon>Kitasatosporales</taxon>
        <taxon>Streptomycetaceae</taxon>
        <taxon>Streptomyces</taxon>
    </lineage>
</organism>
<dbReference type="InterPro" id="IPR009492">
    <property type="entry name" value="TniQ"/>
</dbReference>
<evidence type="ECO:0000313" key="2">
    <source>
        <dbReference type="EMBL" id="SFL67634.1"/>
    </source>
</evidence>
<dbReference type="AlphaFoldDB" id="A0A1I4JMC4"/>
<dbReference type="Pfam" id="PF06527">
    <property type="entry name" value="TniQ"/>
    <property type="match status" value="1"/>
</dbReference>
<gene>
    <name evidence="2" type="ORF">SAMN05192584_12417</name>
</gene>
<protein>
    <submittedName>
        <fullName evidence="2">TniQ protein</fullName>
    </submittedName>
</protein>
<keyword evidence="3" id="KW-1185">Reference proteome</keyword>
<dbReference type="Proteomes" id="UP000198928">
    <property type="component" value="Unassembled WGS sequence"/>
</dbReference>
<feature type="domain" description="TniQ" evidence="1">
    <location>
        <begin position="12"/>
        <end position="143"/>
    </location>
</feature>
<name>A0A1I4JMC4_9ACTN</name>
<accession>A0A1I4JMC4</accession>
<evidence type="ECO:0000259" key="1">
    <source>
        <dbReference type="Pfam" id="PF06527"/>
    </source>
</evidence>
<evidence type="ECO:0000313" key="3">
    <source>
        <dbReference type="Proteomes" id="UP000198928"/>
    </source>
</evidence>
<proteinExistence type="predicted"/>
<dbReference type="EMBL" id="FOSG01000024">
    <property type="protein sequence ID" value="SFL67634.1"/>
    <property type="molecule type" value="Genomic_DNA"/>
</dbReference>